<protein>
    <submittedName>
        <fullName evidence="1">Uncharacterized protein</fullName>
    </submittedName>
</protein>
<accession>A0ABQ2DAL5</accession>
<sequence>MHPGLILHFECECRDETVEGLAQALNHDLNELVQVLQGEAPITPLLAIKIQQHWEISAGLLVSIQRDHDALLATKHASC</sequence>
<gene>
    <name evidence="1" type="ORF">GCM10008938_42300</name>
</gene>
<dbReference type="SUPFAM" id="SSF47413">
    <property type="entry name" value="lambda repressor-like DNA-binding domains"/>
    <property type="match status" value="1"/>
</dbReference>
<dbReference type="InterPro" id="IPR010982">
    <property type="entry name" value="Lambda_DNA-bd_dom_sf"/>
</dbReference>
<evidence type="ECO:0000313" key="1">
    <source>
        <dbReference type="EMBL" id="GGJ51789.1"/>
    </source>
</evidence>
<comment type="caution">
    <text evidence="1">The sequence shown here is derived from an EMBL/GenBank/DDBJ whole genome shotgun (WGS) entry which is preliminary data.</text>
</comment>
<evidence type="ECO:0000313" key="2">
    <source>
        <dbReference type="Proteomes" id="UP000632222"/>
    </source>
</evidence>
<keyword evidence="2" id="KW-1185">Reference proteome</keyword>
<proteinExistence type="predicted"/>
<dbReference type="Gene3D" id="1.10.260.40">
    <property type="entry name" value="lambda repressor-like DNA-binding domains"/>
    <property type="match status" value="1"/>
</dbReference>
<organism evidence="1 2">
    <name type="scientific">Deinococcus roseus</name>
    <dbReference type="NCBI Taxonomy" id="392414"/>
    <lineage>
        <taxon>Bacteria</taxon>
        <taxon>Thermotogati</taxon>
        <taxon>Deinococcota</taxon>
        <taxon>Deinococci</taxon>
        <taxon>Deinococcales</taxon>
        <taxon>Deinococcaceae</taxon>
        <taxon>Deinococcus</taxon>
    </lineage>
</organism>
<name>A0ABQ2DAL5_9DEIO</name>
<dbReference type="EMBL" id="BMOD01000023">
    <property type="protein sequence ID" value="GGJ51789.1"/>
    <property type="molecule type" value="Genomic_DNA"/>
</dbReference>
<reference evidence="2" key="1">
    <citation type="journal article" date="2019" name="Int. J. Syst. Evol. Microbiol.">
        <title>The Global Catalogue of Microorganisms (GCM) 10K type strain sequencing project: providing services to taxonomists for standard genome sequencing and annotation.</title>
        <authorList>
            <consortium name="The Broad Institute Genomics Platform"/>
            <consortium name="The Broad Institute Genome Sequencing Center for Infectious Disease"/>
            <person name="Wu L."/>
            <person name="Ma J."/>
        </authorList>
    </citation>
    <scope>NUCLEOTIDE SEQUENCE [LARGE SCALE GENOMIC DNA]</scope>
    <source>
        <strain evidence="2">JCM 14370</strain>
    </source>
</reference>
<dbReference type="Proteomes" id="UP000632222">
    <property type="component" value="Unassembled WGS sequence"/>
</dbReference>